<dbReference type="EMBL" id="PDCK01000040">
    <property type="protein sequence ID" value="PRQ50060.1"/>
    <property type="molecule type" value="Genomic_DNA"/>
</dbReference>
<keyword evidence="12" id="KW-1185">Reference proteome</keyword>
<evidence type="ECO:0000256" key="7">
    <source>
        <dbReference type="ARBA" id="ARBA00023180"/>
    </source>
</evidence>
<dbReference type="Proteomes" id="UP000238479">
    <property type="component" value="Chromosome 2"/>
</dbReference>
<dbReference type="FunFam" id="1.20.58.1040:FF:000001">
    <property type="entry name" value="Glucan endo-1,3-beta-glucosidase 4"/>
    <property type="match status" value="1"/>
</dbReference>
<dbReference type="InterPro" id="IPR044788">
    <property type="entry name" value="X8_dom_prot"/>
</dbReference>
<dbReference type="Gene3D" id="1.20.58.1040">
    <property type="match status" value="1"/>
</dbReference>
<gene>
    <name evidence="11" type="ORF">RchiOBHm_Chr2g0128881</name>
</gene>
<accession>A0A2P6RUF3</accession>
<evidence type="ECO:0000256" key="9">
    <source>
        <dbReference type="SAM" id="Phobius"/>
    </source>
</evidence>
<dbReference type="InterPro" id="IPR012946">
    <property type="entry name" value="X8"/>
</dbReference>
<dbReference type="Pfam" id="PF07983">
    <property type="entry name" value="X8"/>
    <property type="match status" value="1"/>
</dbReference>
<sequence>MHLGGVLTVSLLVDLTPLRSSNGHFSSLHPSSLNKLTKLYQTATSLPFSSLPLFLPLKSRKQVKQPKQTTLTPHSSLSLSLSLSPKMYTSFLLLLSFLLSLAALSNAQNSVVTMELWCVAKNNADDSALQSALDWACGAGGANCSPMQQGGPCYDPSDIQNTASYAFNDYFLKHGMTDDSCNFDNTAAVTSLNPSFGNCKFPSSLSGSNRSSSSSTASYGLGPSQDLNGSNKISQQLVLIPLITSLLLIASYNTWVICLS</sequence>
<evidence type="ECO:0000256" key="1">
    <source>
        <dbReference type="ARBA" id="ARBA00004609"/>
    </source>
</evidence>
<keyword evidence="8" id="KW-0449">Lipoprotein</keyword>
<feature type="domain" description="X8" evidence="10">
    <location>
        <begin position="116"/>
        <end position="201"/>
    </location>
</feature>
<dbReference type="SMART" id="SM00768">
    <property type="entry name" value="X8"/>
    <property type="match status" value="1"/>
</dbReference>
<evidence type="ECO:0000313" key="12">
    <source>
        <dbReference type="Proteomes" id="UP000238479"/>
    </source>
</evidence>
<keyword evidence="3" id="KW-0336">GPI-anchor</keyword>
<keyword evidence="4" id="KW-0732">Signal</keyword>
<evidence type="ECO:0000256" key="8">
    <source>
        <dbReference type="ARBA" id="ARBA00023288"/>
    </source>
</evidence>
<proteinExistence type="predicted"/>
<comment type="subcellular location">
    <subcellularLocation>
        <location evidence="1">Cell membrane</location>
        <topology evidence="1">Lipid-anchor</topology>
        <topology evidence="1">GPI-anchor</topology>
    </subcellularLocation>
</comment>
<evidence type="ECO:0000256" key="6">
    <source>
        <dbReference type="ARBA" id="ARBA00023157"/>
    </source>
</evidence>
<feature type="transmembrane region" description="Helical" evidence="9">
    <location>
        <begin position="237"/>
        <end position="257"/>
    </location>
</feature>
<dbReference type="GO" id="GO:0098552">
    <property type="term" value="C:side of membrane"/>
    <property type="evidence" value="ECO:0007669"/>
    <property type="project" value="UniProtKB-KW"/>
</dbReference>
<dbReference type="PANTHER" id="PTHR31044:SF33">
    <property type="entry name" value="PLASMODESMATA CALLOSE-BINDING PROTEIN 5"/>
    <property type="match status" value="1"/>
</dbReference>
<keyword evidence="6" id="KW-1015">Disulfide bond</keyword>
<dbReference type="PANTHER" id="PTHR31044">
    <property type="entry name" value="BETA-1,3 GLUCANASE"/>
    <property type="match status" value="1"/>
</dbReference>
<dbReference type="OrthoDB" id="1919050at2759"/>
<feature type="transmembrane region" description="Helical" evidence="9">
    <location>
        <begin position="87"/>
        <end position="104"/>
    </location>
</feature>
<protein>
    <submittedName>
        <fullName evidence="11">Putative X8 domain-containing protein</fullName>
    </submittedName>
</protein>
<dbReference type="STRING" id="74649.A0A2P6RUF3"/>
<keyword evidence="5 9" id="KW-0472">Membrane</keyword>
<organism evidence="11 12">
    <name type="scientific">Rosa chinensis</name>
    <name type="common">China rose</name>
    <dbReference type="NCBI Taxonomy" id="74649"/>
    <lineage>
        <taxon>Eukaryota</taxon>
        <taxon>Viridiplantae</taxon>
        <taxon>Streptophyta</taxon>
        <taxon>Embryophyta</taxon>
        <taxon>Tracheophyta</taxon>
        <taxon>Spermatophyta</taxon>
        <taxon>Magnoliopsida</taxon>
        <taxon>eudicotyledons</taxon>
        <taxon>Gunneridae</taxon>
        <taxon>Pentapetalae</taxon>
        <taxon>rosids</taxon>
        <taxon>fabids</taxon>
        <taxon>Rosales</taxon>
        <taxon>Rosaceae</taxon>
        <taxon>Rosoideae</taxon>
        <taxon>Rosoideae incertae sedis</taxon>
        <taxon>Rosa</taxon>
    </lineage>
</organism>
<evidence type="ECO:0000256" key="2">
    <source>
        <dbReference type="ARBA" id="ARBA00022475"/>
    </source>
</evidence>
<dbReference type="Gramene" id="PRQ50060">
    <property type="protein sequence ID" value="PRQ50060"/>
    <property type="gene ID" value="RchiOBHm_Chr2g0128881"/>
</dbReference>
<evidence type="ECO:0000313" key="11">
    <source>
        <dbReference type="EMBL" id="PRQ50060.1"/>
    </source>
</evidence>
<reference evidence="11 12" key="1">
    <citation type="journal article" date="2018" name="Nat. Genet.">
        <title>The Rosa genome provides new insights in the design of modern roses.</title>
        <authorList>
            <person name="Bendahmane M."/>
        </authorList>
    </citation>
    <scope>NUCLEOTIDE SEQUENCE [LARGE SCALE GENOMIC DNA]</scope>
    <source>
        <strain evidence="12">cv. Old Blush</strain>
    </source>
</reference>
<keyword evidence="9" id="KW-0812">Transmembrane</keyword>
<keyword evidence="2" id="KW-1003">Cell membrane</keyword>
<keyword evidence="7" id="KW-0325">Glycoprotein</keyword>
<name>A0A2P6RUF3_ROSCH</name>
<dbReference type="AlphaFoldDB" id="A0A2P6RUF3"/>
<evidence type="ECO:0000259" key="10">
    <source>
        <dbReference type="SMART" id="SM00768"/>
    </source>
</evidence>
<comment type="caution">
    <text evidence="11">The sequence shown here is derived from an EMBL/GenBank/DDBJ whole genome shotgun (WGS) entry which is preliminary data.</text>
</comment>
<dbReference type="GO" id="GO:0009506">
    <property type="term" value="C:plasmodesma"/>
    <property type="evidence" value="ECO:0007669"/>
    <property type="project" value="UniProtKB-ARBA"/>
</dbReference>
<evidence type="ECO:0000256" key="5">
    <source>
        <dbReference type="ARBA" id="ARBA00023136"/>
    </source>
</evidence>
<keyword evidence="9" id="KW-1133">Transmembrane helix</keyword>
<evidence type="ECO:0000256" key="4">
    <source>
        <dbReference type="ARBA" id="ARBA00022729"/>
    </source>
</evidence>
<evidence type="ECO:0000256" key="3">
    <source>
        <dbReference type="ARBA" id="ARBA00022622"/>
    </source>
</evidence>
<dbReference type="GO" id="GO:0005886">
    <property type="term" value="C:plasma membrane"/>
    <property type="evidence" value="ECO:0007669"/>
    <property type="project" value="UniProtKB-SubCell"/>
</dbReference>